<feature type="transmembrane region" description="Helical" evidence="1">
    <location>
        <begin position="324"/>
        <end position="344"/>
    </location>
</feature>
<dbReference type="PANTHER" id="PTHR31325">
    <property type="entry name" value="OS01G0798800 PROTEIN-RELATED"/>
    <property type="match status" value="1"/>
</dbReference>
<keyword evidence="1" id="KW-1133">Transmembrane helix</keyword>
<name>A0A8T1XG75_9BRAS</name>
<evidence type="ECO:0000259" key="2">
    <source>
        <dbReference type="Pfam" id="PF13968"/>
    </source>
</evidence>
<feature type="domain" description="DUF4220" evidence="2">
    <location>
        <begin position="119"/>
        <end position="451"/>
    </location>
</feature>
<protein>
    <recommendedName>
        <fullName evidence="2">DUF4220 domain-containing protein</fullName>
    </recommendedName>
</protein>
<dbReference type="InterPro" id="IPR007658">
    <property type="entry name" value="DUF594"/>
</dbReference>
<accession>A0A8T1XG75</accession>
<dbReference type="Pfam" id="PF04578">
    <property type="entry name" value="DUF594"/>
    <property type="match status" value="1"/>
</dbReference>
<evidence type="ECO:0000313" key="3">
    <source>
        <dbReference type="EMBL" id="KAG7533122.1"/>
    </source>
</evidence>
<dbReference type="Pfam" id="PF13968">
    <property type="entry name" value="DUF4220"/>
    <property type="match status" value="1"/>
</dbReference>
<evidence type="ECO:0000313" key="4">
    <source>
        <dbReference type="Proteomes" id="UP000694240"/>
    </source>
</evidence>
<feature type="transmembrane region" description="Helical" evidence="1">
    <location>
        <begin position="356"/>
        <end position="378"/>
    </location>
</feature>
<gene>
    <name evidence="3" type="ORF">ISN45_Aa08g007540</name>
</gene>
<evidence type="ECO:0000256" key="1">
    <source>
        <dbReference type="SAM" id="Phobius"/>
    </source>
</evidence>
<keyword evidence="1" id="KW-0472">Membrane</keyword>
<keyword evidence="1" id="KW-0812">Transmembrane</keyword>
<organism evidence="3 4">
    <name type="scientific">Arabidopsis thaliana x Arabidopsis arenosa</name>
    <dbReference type="NCBI Taxonomy" id="1240361"/>
    <lineage>
        <taxon>Eukaryota</taxon>
        <taxon>Viridiplantae</taxon>
        <taxon>Streptophyta</taxon>
        <taxon>Embryophyta</taxon>
        <taxon>Tracheophyta</taxon>
        <taxon>Spermatophyta</taxon>
        <taxon>Magnoliopsida</taxon>
        <taxon>eudicotyledons</taxon>
        <taxon>Gunneridae</taxon>
        <taxon>Pentapetalae</taxon>
        <taxon>rosids</taxon>
        <taxon>malvids</taxon>
        <taxon>Brassicales</taxon>
        <taxon>Brassicaceae</taxon>
        <taxon>Camelineae</taxon>
        <taxon>Arabidopsis</taxon>
    </lineage>
</organism>
<dbReference type="Proteomes" id="UP000694240">
    <property type="component" value="Chromosome 13"/>
</dbReference>
<sequence>MFLLRREDDYNKEIEEKSKLEEIFSSNKFPMMSSHRSPMIETSTYTHEISLYDGPKLVSMVKSPVFNEIEDPDPHLVLSREAEYEKEVANYLDVVLEEAMLEMTEHVVLENQGKELKPDDPPQDPQLMALWAPFLLLHLGGPDTITAYSLEDNALWHRHFLGLALQAVSGAYVVIQSLPNSLWVIILLLFIAGTLKYLERTIALYLASSDRFRGSMLEVPDSDSDNSMPTENFMQYGRQKRPLRLENPGNLTHLEILQFAFWFFNNFKSLAVNNIFSSEQRDESREFFKNLQNEEALRILEVELGFIYDGLYTKVSVLHTWVGALTRTLALGSLLSAFGIFHYRTKKTHVFHGADIVITYTLFLVGIALDLVSLLMILPSDWTFAVISRINEDEVDSGSWIDPALKWFLGLKQLHWKKQKCCGGLNHEVLNTPFLIQRWAGSIKLFNFITYSVKADIERIHDVKGRTRRLVWKTIIYPFIYAINIFKKLCEKIAIWNDDLHQNIRDIIGQWSGENPVAQWSGKKTVAHYAITIVEFWFMIPHFFRFIGNYITNFIGINDLLDEIILIRSVHSEPLPKELWVFIFTQLKARLQRPHKERRKTKAGRKGWDSGNIELDMADPERLMRYIADVDFDRSLMLWHIATELCYQEEVSTTYNSDKDRELSKTLSDYMMYLLIMQPKLMSEVAGIGKIRFRDTLAEAEKFFKRWHIENSRDVKRASHEILSVGIEIHPNEVKGNQSKSVLFEARALAKELNKMKAREDNMWSVVSIVWMELLFHAACNCDATARMEQLSKGGELLIFVWLALAHLGLGGQLSSSANGSYETN</sequence>
<keyword evidence="4" id="KW-1185">Reference proteome</keyword>
<dbReference type="InterPro" id="IPR025315">
    <property type="entry name" value="DUF4220"/>
</dbReference>
<comment type="caution">
    <text evidence="3">The sequence shown here is derived from an EMBL/GenBank/DDBJ whole genome shotgun (WGS) entry which is preliminary data.</text>
</comment>
<dbReference type="AlphaFoldDB" id="A0A8T1XG75"/>
<dbReference type="EMBL" id="JAEFBK010000013">
    <property type="protein sequence ID" value="KAG7533122.1"/>
    <property type="molecule type" value="Genomic_DNA"/>
</dbReference>
<proteinExistence type="predicted"/>
<reference evidence="3 4" key="1">
    <citation type="submission" date="2020-12" db="EMBL/GenBank/DDBJ databases">
        <title>Concerted genomic and epigenomic changes stabilize Arabidopsis allopolyploids.</title>
        <authorList>
            <person name="Chen Z."/>
        </authorList>
    </citation>
    <scope>NUCLEOTIDE SEQUENCE [LARGE SCALE GENOMIC DNA]</scope>
    <source>
        <strain evidence="3">Allo738</strain>
        <tissue evidence="3">Leaf</tissue>
    </source>
</reference>